<keyword evidence="2" id="KW-1185">Reference proteome</keyword>
<accession>A0ABU2D0L4</accession>
<proteinExistence type="predicted"/>
<protein>
    <recommendedName>
        <fullName evidence="3">Membrane associated protein</fullName>
    </recommendedName>
</protein>
<organism evidence="1 2">
    <name type="scientific">Methanosarcina baikalica</name>
    <dbReference type="NCBI Taxonomy" id="3073890"/>
    <lineage>
        <taxon>Archaea</taxon>
        <taxon>Methanobacteriati</taxon>
        <taxon>Methanobacteriota</taxon>
        <taxon>Stenosarchaea group</taxon>
        <taxon>Methanomicrobia</taxon>
        <taxon>Methanosarcinales</taxon>
        <taxon>Methanosarcinaceae</taxon>
        <taxon>Methanosarcina</taxon>
    </lineage>
</organism>
<sequence>MVKCGICEGEAPKQPCITEEGTCNICGKKVSLAEEKSTEMGKQK</sequence>
<name>A0ABU2D0L4_9EURY</name>
<gene>
    <name evidence="1" type="ORF">RG963_06970</name>
</gene>
<evidence type="ECO:0000313" key="2">
    <source>
        <dbReference type="Proteomes" id="UP001246244"/>
    </source>
</evidence>
<reference evidence="2" key="1">
    <citation type="submission" date="2023-07" db="EMBL/GenBank/DDBJ databases">
        <title>Whole-genome sequencing of a new Methanosarcina sp. Z-7115.</title>
        <authorList>
            <person name="Zhilina T.N."/>
            <person name="Merkel A.Y."/>
        </authorList>
    </citation>
    <scope>NUCLEOTIDE SEQUENCE [LARGE SCALE GENOMIC DNA]</scope>
    <source>
        <strain evidence="2">Z-7115</strain>
    </source>
</reference>
<comment type="caution">
    <text evidence="1">The sequence shown here is derived from an EMBL/GenBank/DDBJ whole genome shotgun (WGS) entry which is preliminary data.</text>
</comment>
<dbReference type="EMBL" id="JAVKPK010000022">
    <property type="protein sequence ID" value="MDR7665524.1"/>
    <property type="molecule type" value="Genomic_DNA"/>
</dbReference>
<evidence type="ECO:0008006" key="3">
    <source>
        <dbReference type="Google" id="ProtNLM"/>
    </source>
</evidence>
<evidence type="ECO:0000313" key="1">
    <source>
        <dbReference type="EMBL" id="MDR7665524.1"/>
    </source>
</evidence>
<dbReference type="Proteomes" id="UP001246244">
    <property type="component" value="Unassembled WGS sequence"/>
</dbReference>
<dbReference type="RefSeq" id="WP_310575551.1">
    <property type="nucleotide sequence ID" value="NZ_JAVKPK010000022.1"/>
</dbReference>